<dbReference type="eggNOG" id="COG1249">
    <property type="taxonomic scope" value="Bacteria"/>
</dbReference>
<dbReference type="Gene3D" id="3.30.559.10">
    <property type="entry name" value="Chloramphenicol acetyltransferase-like domain"/>
    <property type="match status" value="1"/>
</dbReference>
<dbReference type="PRINTS" id="PR00411">
    <property type="entry name" value="PNDRDTASEI"/>
</dbReference>
<dbReference type="OrthoDB" id="9800167at2"/>
<dbReference type="EC" id="2.3.1.-" evidence="12"/>
<evidence type="ECO:0000256" key="13">
    <source>
        <dbReference type="SAM" id="MobiDB-lite"/>
    </source>
</evidence>
<evidence type="ECO:0000259" key="14">
    <source>
        <dbReference type="PROSITE" id="PS50968"/>
    </source>
</evidence>
<dbReference type="EMBL" id="CP002086">
    <property type="protein sequence ID" value="ADJ27923.1"/>
    <property type="molecule type" value="Genomic_DNA"/>
</dbReference>
<keyword evidence="12" id="KW-0808">Transferase</keyword>
<keyword evidence="9" id="KW-0520">NAD</keyword>
<evidence type="ECO:0000256" key="2">
    <source>
        <dbReference type="ARBA" id="ARBA00001974"/>
    </source>
</evidence>
<dbReference type="InterPro" id="IPR036188">
    <property type="entry name" value="FAD/NAD-bd_sf"/>
</dbReference>
<dbReference type="AlphaFoldDB" id="D8K4U6"/>
<evidence type="ECO:0000256" key="9">
    <source>
        <dbReference type="ARBA" id="ARBA00023027"/>
    </source>
</evidence>
<dbReference type="Gene3D" id="3.50.50.60">
    <property type="entry name" value="FAD/NAD(P)-binding domain"/>
    <property type="match status" value="2"/>
</dbReference>
<dbReference type="STRING" id="105559.Nwat_0980"/>
<dbReference type="InterPro" id="IPR004167">
    <property type="entry name" value="PSBD"/>
</dbReference>
<dbReference type="InterPro" id="IPR003016">
    <property type="entry name" value="2-oxoA_DH_lipoyl-BS"/>
</dbReference>
<dbReference type="Pfam" id="PF02852">
    <property type="entry name" value="Pyr_redox_dim"/>
    <property type="match status" value="1"/>
</dbReference>
<dbReference type="InterPro" id="IPR000089">
    <property type="entry name" value="Biotin_lipoyl"/>
</dbReference>
<dbReference type="GO" id="GO:0004148">
    <property type="term" value="F:dihydrolipoyl dehydrogenase (NADH) activity"/>
    <property type="evidence" value="ECO:0007669"/>
    <property type="project" value="TreeGrafter"/>
</dbReference>
<dbReference type="SUPFAM" id="SSF47005">
    <property type="entry name" value="Peripheral subunit-binding domain of 2-oxo acid dehydrogenase complex"/>
    <property type="match status" value="1"/>
</dbReference>
<dbReference type="SUPFAM" id="SSF52777">
    <property type="entry name" value="CoA-dependent acyltransferases"/>
    <property type="match status" value="1"/>
</dbReference>
<dbReference type="GO" id="GO:0050660">
    <property type="term" value="F:flavin adenine dinucleotide binding"/>
    <property type="evidence" value="ECO:0007669"/>
    <property type="project" value="TreeGrafter"/>
</dbReference>
<dbReference type="InterPro" id="IPR023753">
    <property type="entry name" value="FAD/NAD-binding_dom"/>
</dbReference>
<dbReference type="SUPFAM" id="SSF55424">
    <property type="entry name" value="FAD/NAD-linked reductases, dimerisation (C-terminal) domain"/>
    <property type="match status" value="1"/>
</dbReference>
<keyword evidence="5" id="KW-0285">Flavoprotein</keyword>
<evidence type="ECO:0000313" key="16">
    <source>
        <dbReference type="EMBL" id="ADJ27923.1"/>
    </source>
</evidence>
<name>D8K4U6_NITWC</name>
<dbReference type="PANTHER" id="PTHR22912:SF151">
    <property type="entry name" value="DIHYDROLIPOYL DEHYDROGENASE, MITOCHONDRIAL"/>
    <property type="match status" value="1"/>
</dbReference>
<dbReference type="InterPro" id="IPR004099">
    <property type="entry name" value="Pyr_nucl-diS_OxRdtase_dimer"/>
</dbReference>
<comment type="similarity">
    <text evidence="3 12">Belongs to the 2-oxoacid dehydrogenase family.</text>
</comment>
<dbReference type="InterPro" id="IPR050151">
    <property type="entry name" value="Class-I_Pyr_Nuc-Dis_Oxidored"/>
</dbReference>
<gene>
    <name evidence="16" type="ordered locus">Nwat_0980</name>
</gene>
<dbReference type="FunFam" id="3.30.390.30:FF:000001">
    <property type="entry name" value="Dihydrolipoyl dehydrogenase"/>
    <property type="match status" value="1"/>
</dbReference>
<evidence type="ECO:0000256" key="7">
    <source>
        <dbReference type="ARBA" id="ARBA00022827"/>
    </source>
</evidence>
<evidence type="ECO:0000256" key="12">
    <source>
        <dbReference type="RuleBase" id="RU003423"/>
    </source>
</evidence>
<dbReference type="eggNOG" id="COG0508">
    <property type="taxonomic scope" value="Bacteria"/>
</dbReference>
<dbReference type="SUPFAM" id="SSF51230">
    <property type="entry name" value="Single hybrid motif"/>
    <property type="match status" value="1"/>
</dbReference>
<dbReference type="PROSITE" id="PS50968">
    <property type="entry name" value="BIOTINYL_LIPOYL"/>
    <property type="match status" value="1"/>
</dbReference>
<feature type="domain" description="Lipoyl-binding" evidence="14">
    <location>
        <begin position="4"/>
        <end position="79"/>
    </location>
</feature>
<dbReference type="InterPro" id="IPR016156">
    <property type="entry name" value="FAD/NAD-linked_Rdtase_dimer_sf"/>
</dbReference>
<dbReference type="Proteomes" id="UP000000393">
    <property type="component" value="Chromosome"/>
</dbReference>
<evidence type="ECO:0000256" key="8">
    <source>
        <dbReference type="ARBA" id="ARBA00023002"/>
    </source>
</evidence>
<evidence type="ECO:0000256" key="3">
    <source>
        <dbReference type="ARBA" id="ARBA00007317"/>
    </source>
</evidence>
<keyword evidence="7" id="KW-0274">FAD</keyword>
<accession>D8K4U6</accession>
<comment type="similarity">
    <text evidence="4">Belongs to the class-I pyridine nucleotide-disulfide oxidoreductase family.</text>
</comment>
<comment type="cofactor">
    <cofactor evidence="1 12">
        <name>(R)-lipoate</name>
        <dbReference type="ChEBI" id="CHEBI:83088"/>
    </cofactor>
</comment>
<proteinExistence type="inferred from homology"/>
<evidence type="ECO:0000256" key="11">
    <source>
        <dbReference type="ARBA" id="ARBA00023284"/>
    </source>
</evidence>
<evidence type="ECO:0000313" key="17">
    <source>
        <dbReference type="Proteomes" id="UP000000393"/>
    </source>
</evidence>
<dbReference type="Pfam" id="PF02817">
    <property type="entry name" value="E3_binding"/>
    <property type="match status" value="1"/>
</dbReference>
<dbReference type="InterPro" id="IPR012999">
    <property type="entry name" value="Pyr_OxRdtase_I_AS"/>
</dbReference>
<dbReference type="Gene3D" id="3.30.390.30">
    <property type="match status" value="1"/>
</dbReference>
<sequence>MAEPYVIKMPQLSDTMTEGVLVSWEKEIGEFIERGTVVATVETDKAIMDVEVFREGYLSGPQLPVDGVVAVGEPIAYLVAEAEQVVSTEADSSPKPAPEVDEPPKFEPAGASKPKTRIPAMPEGATPAPHPSHTRATPYARQLAGAHGIDLAGIKGSGSAGVIVAADVVSEEGTKGVARRIFKLPGAGRPMDSMEKAIAHNMEYSLSMPLFRATVYVDPSRLVAAAKKQGSSVTVVLAKAAALAIEKHPKINSVYQHEDRILEREQIDVGLAVATEGMGLVVPVLRDASQRDIADLNASWIDLVERARIKRLKPEEYSNPTFVISNMGMLGVAYFDAIPSPGTSAILAIATTGPQGMPVTITADHRIVNGADAARFLNTFKERVEHPEAWISSSGGTVPASKQSPKAPLPLEGDWDYDVVVIGAGPGGEDCARELVEHGLKVALINDSPLPGGECLWRGCIPSKTWRAAADRIRDRAHDARLGVEGTASTALNWKTLKATRHQLLQSRGEMALKADKGMKIKFIQGHARFADEHHVEVVTAGNSDDPFSRTQPGSDSPSQKISFAGAVIATGAPPFIPPIPGAQEGLRGGGVLTSDTVWGLEQIPKRLAVIGGGAIGVEMAQIFQDFGTEVLLLEAQDRLLAEVEPEVGKLLAGVLNADPRLTVQTSARVQAISGQPGAMEVSFTDGGGTSHRLEVDRVIMATGKRPHLEPLALDQAGVATENGAIRVDAQCATSKPHIFAVGDVIGGLMLAHTAAQQGRVAAATMLGEAHAYELEKDCGVIFTRPQAAFVGLSVAQAKERGMDAVEVKMPVRIDAKAMINNETEGLIKIVADKASHRIIGVHFLADHADTLIGEAVMMVAGNMTLEQTARAIHPHPTQTEMFGEMARRLLSRLRRTQRR</sequence>
<dbReference type="PROSITE" id="PS51826">
    <property type="entry name" value="PSBD"/>
    <property type="match status" value="1"/>
</dbReference>
<dbReference type="Pfam" id="PF00198">
    <property type="entry name" value="2-oxoacid_dh"/>
    <property type="match status" value="1"/>
</dbReference>
<evidence type="ECO:0000259" key="15">
    <source>
        <dbReference type="PROSITE" id="PS51826"/>
    </source>
</evidence>
<organism evidence="16 17">
    <name type="scientific">Nitrosococcus watsoni (strain C-113)</name>
    <dbReference type="NCBI Taxonomy" id="105559"/>
    <lineage>
        <taxon>Bacteria</taxon>
        <taxon>Pseudomonadati</taxon>
        <taxon>Pseudomonadota</taxon>
        <taxon>Gammaproteobacteria</taxon>
        <taxon>Chromatiales</taxon>
        <taxon>Chromatiaceae</taxon>
        <taxon>Nitrosococcus</taxon>
    </lineage>
</organism>
<dbReference type="InterPro" id="IPR001078">
    <property type="entry name" value="2-oxoacid_DH_actylTfrase"/>
</dbReference>
<dbReference type="PROSITE" id="PS00189">
    <property type="entry name" value="LIPOYL"/>
    <property type="match status" value="1"/>
</dbReference>
<dbReference type="GO" id="GO:0016746">
    <property type="term" value="F:acyltransferase activity"/>
    <property type="evidence" value="ECO:0007669"/>
    <property type="project" value="UniProtKB-KW"/>
</dbReference>
<dbReference type="PANTHER" id="PTHR22912">
    <property type="entry name" value="DISULFIDE OXIDOREDUCTASE"/>
    <property type="match status" value="1"/>
</dbReference>
<evidence type="ECO:0000256" key="5">
    <source>
        <dbReference type="ARBA" id="ARBA00022630"/>
    </source>
</evidence>
<dbReference type="SUPFAM" id="SSF51905">
    <property type="entry name" value="FAD/NAD(P)-binding domain"/>
    <property type="match status" value="1"/>
</dbReference>
<evidence type="ECO:0000256" key="10">
    <source>
        <dbReference type="ARBA" id="ARBA00023157"/>
    </source>
</evidence>
<keyword evidence="17" id="KW-1185">Reference proteome</keyword>
<dbReference type="PRINTS" id="PR00368">
    <property type="entry name" value="FADPNR"/>
</dbReference>
<dbReference type="InterPro" id="IPR011053">
    <property type="entry name" value="Single_hybrid_motif"/>
</dbReference>
<dbReference type="CDD" id="cd06849">
    <property type="entry name" value="lipoyl_domain"/>
    <property type="match status" value="1"/>
</dbReference>
<evidence type="ECO:0000256" key="4">
    <source>
        <dbReference type="ARBA" id="ARBA00007532"/>
    </source>
</evidence>
<dbReference type="GO" id="GO:0006103">
    <property type="term" value="P:2-oxoglutarate metabolic process"/>
    <property type="evidence" value="ECO:0007669"/>
    <property type="project" value="TreeGrafter"/>
</dbReference>
<dbReference type="Gene3D" id="2.40.50.100">
    <property type="match status" value="1"/>
</dbReference>
<keyword evidence="8" id="KW-0560">Oxidoreductase</keyword>
<feature type="domain" description="Peripheral subunit-binding (PSBD)" evidence="15">
    <location>
        <begin position="135"/>
        <end position="172"/>
    </location>
</feature>
<dbReference type="InterPro" id="IPR036625">
    <property type="entry name" value="E3-bd_dom_sf"/>
</dbReference>
<dbReference type="HOGENOM" id="CLU_300138_0_0_6"/>
<dbReference type="Gene3D" id="4.10.320.10">
    <property type="entry name" value="E3-binding domain"/>
    <property type="match status" value="1"/>
</dbReference>
<keyword evidence="12" id="KW-0012">Acyltransferase</keyword>
<dbReference type="PROSITE" id="PS00076">
    <property type="entry name" value="PYRIDINE_REDOX_1"/>
    <property type="match status" value="1"/>
</dbReference>
<dbReference type="InterPro" id="IPR023213">
    <property type="entry name" value="CAT-like_dom_sf"/>
</dbReference>
<comment type="cofactor">
    <cofactor evidence="2">
        <name>FAD</name>
        <dbReference type="ChEBI" id="CHEBI:57692"/>
    </cofactor>
</comment>
<reference evidence="16 17" key="1">
    <citation type="submission" date="2010-06" db="EMBL/GenBank/DDBJ databases">
        <title>Complete sequence of chromosome of Nitrosococcus watsoni C-113.</title>
        <authorList>
            <consortium name="US DOE Joint Genome Institute"/>
            <person name="Lucas S."/>
            <person name="Copeland A."/>
            <person name="Lapidus A."/>
            <person name="Cheng J.-F."/>
            <person name="Bruce D."/>
            <person name="Goodwin L."/>
            <person name="Pitluck S."/>
            <person name="Malfatti S.A."/>
            <person name="Chain P.S.G."/>
            <person name="Land M."/>
            <person name="Hauser L."/>
            <person name="Kyrpides N."/>
            <person name="Ivanova N."/>
            <person name="Cambell M.A."/>
            <person name="Heidelberg J.F."/>
            <person name="Klotz M.G."/>
            <person name="Woyke T."/>
        </authorList>
    </citation>
    <scope>NUCLEOTIDE SEQUENCE [LARGE SCALE GENOMIC DNA]</scope>
    <source>
        <strain evidence="16 17">C-113</strain>
    </source>
</reference>
<dbReference type="Pfam" id="PF07992">
    <property type="entry name" value="Pyr_redox_2"/>
    <property type="match status" value="1"/>
</dbReference>
<evidence type="ECO:0000256" key="1">
    <source>
        <dbReference type="ARBA" id="ARBA00001938"/>
    </source>
</evidence>
<protein>
    <recommendedName>
        <fullName evidence="12">Dihydrolipoamide acetyltransferase component of pyruvate dehydrogenase complex</fullName>
        <ecNumber evidence="12">2.3.1.-</ecNumber>
    </recommendedName>
</protein>
<evidence type="ECO:0000256" key="6">
    <source>
        <dbReference type="ARBA" id="ARBA00022823"/>
    </source>
</evidence>
<dbReference type="RefSeq" id="WP_013220025.1">
    <property type="nucleotide sequence ID" value="NC_014315.1"/>
</dbReference>
<keyword evidence="10" id="KW-1015">Disulfide bond</keyword>
<keyword evidence="6 12" id="KW-0450">Lipoyl</keyword>
<dbReference type="KEGG" id="nwa:Nwat_0980"/>
<keyword evidence="11" id="KW-0676">Redox-active center</keyword>
<dbReference type="Pfam" id="PF00364">
    <property type="entry name" value="Biotin_lipoyl"/>
    <property type="match status" value="1"/>
</dbReference>
<feature type="region of interest" description="Disordered" evidence="13">
    <location>
        <begin position="88"/>
        <end position="136"/>
    </location>
</feature>